<gene>
    <name evidence="2" type="ORF">QO018_003740</name>
</gene>
<sequence>MPRLASPLKPPAHTACQRRIRPSSSLWNMEHAARNGSRRFKCSIRLPAPRPNARPAVRMILPDSPTRRLTPPPSIGYTGSMLSQKAKYALRAMLALAAADEGESLQIADIAERHRLPKRFLEQILLDLKHHGLVASRRGKNGGYVLIRPAEEITFAQILRVIDGPLAPLPCLSRVAYQRCDDCQDETACLIRRAFADIHEATVRALESTTLASALAGTTSPLMDEDDFGAPVIRLAGA</sequence>
<dbReference type="PROSITE" id="PS01332">
    <property type="entry name" value="HTH_RRF2_1"/>
    <property type="match status" value="1"/>
</dbReference>
<dbReference type="PANTHER" id="PTHR33221">
    <property type="entry name" value="WINGED HELIX-TURN-HELIX TRANSCRIPTIONAL REGULATOR, RRF2 FAMILY"/>
    <property type="match status" value="1"/>
</dbReference>
<dbReference type="SUPFAM" id="SSF46785">
    <property type="entry name" value="Winged helix' DNA-binding domain"/>
    <property type="match status" value="1"/>
</dbReference>
<dbReference type="Pfam" id="PF02082">
    <property type="entry name" value="Rrf2"/>
    <property type="match status" value="1"/>
</dbReference>
<dbReference type="EMBL" id="JAUSVU010000014">
    <property type="protein sequence ID" value="MDQ0534863.1"/>
    <property type="molecule type" value="Genomic_DNA"/>
</dbReference>
<keyword evidence="1" id="KW-0238">DNA-binding</keyword>
<evidence type="ECO:0000256" key="1">
    <source>
        <dbReference type="ARBA" id="ARBA00023125"/>
    </source>
</evidence>
<keyword evidence="3" id="KW-1185">Reference proteome</keyword>
<dbReference type="PROSITE" id="PS51197">
    <property type="entry name" value="HTH_RRF2_2"/>
    <property type="match status" value="1"/>
</dbReference>
<dbReference type="InterPro" id="IPR000944">
    <property type="entry name" value="Tscrpt_reg_Rrf2"/>
</dbReference>
<comment type="caution">
    <text evidence="2">The sequence shown here is derived from an EMBL/GenBank/DDBJ whole genome shotgun (WGS) entry which is preliminary data.</text>
</comment>
<reference evidence="2 3" key="1">
    <citation type="submission" date="2023-07" db="EMBL/GenBank/DDBJ databases">
        <title>Genomic Encyclopedia of Type Strains, Phase IV (KMG-IV): sequencing the most valuable type-strain genomes for metagenomic binning, comparative biology and taxonomic classification.</title>
        <authorList>
            <person name="Goeker M."/>
        </authorList>
    </citation>
    <scope>NUCLEOTIDE SEQUENCE [LARGE SCALE GENOMIC DNA]</scope>
    <source>
        <strain evidence="2 3">DSM 19922</strain>
    </source>
</reference>
<proteinExistence type="predicted"/>
<protein>
    <submittedName>
        <fullName evidence="2">Rrf2 family protein</fullName>
    </submittedName>
</protein>
<evidence type="ECO:0000313" key="2">
    <source>
        <dbReference type="EMBL" id="MDQ0534863.1"/>
    </source>
</evidence>
<dbReference type="NCBIfam" id="TIGR00738">
    <property type="entry name" value="rrf2_super"/>
    <property type="match status" value="1"/>
</dbReference>
<dbReference type="RefSeq" id="WP_246513236.1">
    <property type="nucleotide sequence ID" value="NZ_JAGINO010000015.1"/>
</dbReference>
<dbReference type="InterPro" id="IPR036390">
    <property type="entry name" value="WH_DNA-bd_sf"/>
</dbReference>
<dbReference type="InterPro" id="IPR030489">
    <property type="entry name" value="TR_Rrf2-type_CS"/>
</dbReference>
<dbReference type="Proteomes" id="UP001244552">
    <property type="component" value="Unassembled WGS sequence"/>
</dbReference>
<organism evidence="2 3">
    <name type="scientific">Azospirillum picis</name>
    <dbReference type="NCBI Taxonomy" id="488438"/>
    <lineage>
        <taxon>Bacteria</taxon>
        <taxon>Pseudomonadati</taxon>
        <taxon>Pseudomonadota</taxon>
        <taxon>Alphaproteobacteria</taxon>
        <taxon>Rhodospirillales</taxon>
        <taxon>Azospirillaceae</taxon>
        <taxon>Azospirillum</taxon>
    </lineage>
</organism>
<name>A0ABU0MN13_9PROT</name>
<evidence type="ECO:0000313" key="3">
    <source>
        <dbReference type="Proteomes" id="UP001244552"/>
    </source>
</evidence>
<dbReference type="PANTHER" id="PTHR33221:SF5">
    <property type="entry name" value="HTH-TYPE TRANSCRIPTIONAL REGULATOR ISCR"/>
    <property type="match status" value="1"/>
</dbReference>
<dbReference type="Gene3D" id="1.10.10.10">
    <property type="entry name" value="Winged helix-like DNA-binding domain superfamily/Winged helix DNA-binding domain"/>
    <property type="match status" value="1"/>
</dbReference>
<dbReference type="InterPro" id="IPR036388">
    <property type="entry name" value="WH-like_DNA-bd_sf"/>
</dbReference>
<accession>A0ABU0MN13</accession>